<accession>A0A2N9FKV5</accession>
<sequence length="193" mass="22328">MARISAQRLSGKDFGLGTSISAWLGRIMAQWLGSQLNGSEAQILKRSSRGSNKMTWRHSIGTRSRGDCFRIWEVVDLNLVYGGACGAWRRFQNVWVTCAEVEFDRKTWVFLIFRSGTDLCDQFVESLKFCDEKGLVGCCEEWCGRGRIEMARESFRTLIPYRKPKSNDNGKYKREIERERREWRIGFSRGSAM</sequence>
<dbReference type="AlphaFoldDB" id="A0A2N9FKV5"/>
<organism evidence="1">
    <name type="scientific">Fagus sylvatica</name>
    <name type="common">Beechnut</name>
    <dbReference type="NCBI Taxonomy" id="28930"/>
    <lineage>
        <taxon>Eukaryota</taxon>
        <taxon>Viridiplantae</taxon>
        <taxon>Streptophyta</taxon>
        <taxon>Embryophyta</taxon>
        <taxon>Tracheophyta</taxon>
        <taxon>Spermatophyta</taxon>
        <taxon>Magnoliopsida</taxon>
        <taxon>eudicotyledons</taxon>
        <taxon>Gunneridae</taxon>
        <taxon>Pentapetalae</taxon>
        <taxon>rosids</taxon>
        <taxon>fabids</taxon>
        <taxon>Fagales</taxon>
        <taxon>Fagaceae</taxon>
        <taxon>Fagus</taxon>
    </lineage>
</organism>
<name>A0A2N9FKV5_FAGSY</name>
<proteinExistence type="predicted"/>
<reference evidence="1" key="1">
    <citation type="submission" date="2018-02" db="EMBL/GenBank/DDBJ databases">
        <authorList>
            <person name="Cohen D.B."/>
            <person name="Kent A.D."/>
        </authorList>
    </citation>
    <scope>NUCLEOTIDE SEQUENCE</scope>
</reference>
<gene>
    <name evidence="1" type="ORF">FSB_LOCUS15700</name>
</gene>
<dbReference type="EMBL" id="OIVN01000947">
    <property type="protein sequence ID" value="SPC87818.1"/>
    <property type="molecule type" value="Genomic_DNA"/>
</dbReference>
<evidence type="ECO:0000313" key="1">
    <source>
        <dbReference type="EMBL" id="SPC87818.1"/>
    </source>
</evidence>
<protein>
    <submittedName>
        <fullName evidence="1">Uncharacterized protein</fullName>
    </submittedName>
</protein>